<accession>A0A0K0F412</accession>
<dbReference type="GO" id="GO:0016020">
    <property type="term" value="C:membrane"/>
    <property type="evidence" value="ECO:0007669"/>
    <property type="project" value="InterPro"/>
</dbReference>
<dbReference type="PANTHER" id="PTHR22900:SF10">
    <property type="entry name" value="CARBOHYDRATE SULFOTRANSFERASE"/>
    <property type="match status" value="1"/>
</dbReference>
<proteinExistence type="predicted"/>
<dbReference type="PANTHER" id="PTHR22900">
    <property type="entry name" value="PROTEIN CBG14245-RELATED"/>
    <property type="match status" value="1"/>
</dbReference>
<feature type="chain" id="PRO_5005329382" evidence="1">
    <location>
        <begin position="25"/>
        <end position="323"/>
    </location>
</feature>
<dbReference type="AlphaFoldDB" id="A0A0K0F412"/>
<feature type="signal peptide" evidence="1">
    <location>
        <begin position="1"/>
        <end position="24"/>
    </location>
</feature>
<dbReference type="Proteomes" id="UP000035680">
    <property type="component" value="Unassembled WGS sequence"/>
</dbReference>
<keyword evidence="1" id="KW-0732">Signal</keyword>
<keyword evidence="2" id="KW-1185">Reference proteome</keyword>
<protein>
    <submittedName>
        <fullName evidence="3">Sulfotransferase family-containing protein</fullName>
    </submittedName>
</protein>
<dbReference type="WBParaSite" id="SVE_0354700.1">
    <property type="protein sequence ID" value="SVE_0354700.1"/>
    <property type="gene ID" value="SVE_0354700"/>
</dbReference>
<reference evidence="3" key="2">
    <citation type="submission" date="2015-08" db="UniProtKB">
        <authorList>
            <consortium name="WormBaseParasite"/>
        </authorList>
    </citation>
    <scope>IDENTIFICATION</scope>
</reference>
<dbReference type="InterPro" id="IPR005331">
    <property type="entry name" value="Sulfotransferase"/>
</dbReference>
<dbReference type="Pfam" id="PF03567">
    <property type="entry name" value="Sulfotransfer_2"/>
    <property type="match status" value="1"/>
</dbReference>
<dbReference type="GO" id="GO:1902884">
    <property type="term" value="P:positive regulation of response to oxidative stress"/>
    <property type="evidence" value="ECO:0007669"/>
    <property type="project" value="InterPro"/>
</dbReference>
<evidence type="ECO:0000313" key="2">
    <source>
        <dbReference type="Proteomes" id="UP000035680"/>
    </source>
</evidence>
<evidence type="ECO:0000256" key="1">
    <source>
        <dbReference type="SAM" id="SignalP"/>
    </source>
</evidence>
<name>A0A0K0F412_STRVS</name>
<reference evidence="2" key="1">
    <citation type="submission" date="2014-07" db="EMBL/GenBank/DDBJ databases">
        <authorList>
            <person name="Martin A.A"/>
            <person name="De Silva N."/>
        </authorList>
    </citation>
    <scope>NUCLEOTIDE SEQUENCE</scope>
</reference>
<evidence type="ECO:0000313" key="3">
    <source>
        <dbReference type="WBParaSite" id="SVE_0354700.1"/>
    </source>
</evidence>
<dbReference type="GO" id="GO:0050650">
    <property type="term" value="P:chondroitin sulfate proteoglycan biosynthetic process"/>
    <property type="evidence" value="ECO:0007669"/>
    <property type="project" value="InterPro"/>
</dbReference>
<dbReference type="InterPro" id="IPR007669">
    <property type="entry name" value="Chst-1-like"/>
</dbReference>
<sequence length="323" mass="38627">MLKNRNILIFFIITFLSISYETEGKKHHNKKAVFRNDENINETLPIPMIQKSFPNFDKKEYLASPKYKLGLCMIGKNFSSMMDRIFCFLNHSNKKRFDFGECQRTHRHESLSIMQKTYRAGGVKKMFKKYQMLMIIRNPIDRLISGFMQLCYFRIYLKPNEDYCYGCGKNLNCFVSKLQKELWKVARNKMIPNQFHDYHFYPQTWQCEYYKFKPYYTYIKYPSSNKSSFYKTIINHLDKAHVPKKHLNFLYDKMHSIKTEHTTNSKEATKLYKDSLYSNITLLKKVCAIFYHDFIEFNYDLPSGCYQSPKNNSNSSIALNTSF</sequence>
<dbReference type="GO" id="GO:0047756">
    <property type="term" value="F:chondroitin 4-sulfotransferase activity"/>
    <property type="evidence" value="ECO:0007669"/>
    <property type="project" value="InterPro"/>
</dbReference>
<organism evidence="2 3">
    <name type="scientific">Strongyloides venezuelensis</name>
    <name type="common">Threadworm</name>
    <dbReference type="NCBI Taxonomy" id="75913"/>
    <lineage>
        <taxon>Eukaryota</taxon>
        <taxon>Metazoa</taxon>
        <taxon>Ecdysozoa</taxon>
        <taxon>Nematoda</taxon>
        <taxon>Chromadorea</taxon>
        <taxon>Rhabditida</taxon>
        <taxon>Tylenchina</taxon>
        <taxon>Panagrolaimomorpha</taxon>
        <taxon>Strongyloidoidea</taxon>
        <taxon>Strongyloididae</taxon>
        <taxon>Strongyloides</taxon>
    </lineage>
</organism>